<dbReference type="InterPro" id="IPR050397">
    <property type="entry name" value="Env_Response_Regulators"/>
</dbReference>
<dbReference type="Gene3D" id="2.60.120.10">
    <property type="entry name" value="Jelly Rolls"/>
    <property type="match status" value="1"/>
</dbReference>
<dbReference type="Pfam" id="PF13545">
    <property type="entry name" value="HTH_Crp_2"/>
    <property type="match status" value="1"/>
</dbReference>
<accession>A0A7W6EG63</accession>
<dbReference type="InterPro" id="IPR014710">
    <property type="entry name" value="RmlC-like_jellyroll"/>
</dbReference>
<dbReference type="PROSITE" id="PS51063">
    <property type="entry name" value="HTH_CRP_2"/>
    <property type="match status" value="1"/>
</dbReference>
<comment type="caution">
    <text evidence="6">The sequence shown here is derived from an EMBL/GenBank/DDBJ whole genome shotgun (WGS) entry which is preliminary data.</text>
</comment>
<dbReference type="PANTHER" id="PTHR24567:SF28">
    <property type="entry name" value="LISTERIOLYSIN REGULATORY PROTEIN"/>
    <property type="match status" value="1"/>
</dbReference>
<dbReference type="InterPro" id="IPR012318">
    <property type="entry name" value="HTH_CRP"/>
</dbReference>
<dbReference type="Pfam" id="PF00027">
    <property type="entry name" value="cNMP_binding"/>
    <property type="match status" value="1"/>
</dbReference>
<dbReference type="InterPro" id="IPR036388">
    <property type="entry name" value="WH-like_DNA-bd_sf"/>
</dbReference>
<keyword evidence="3" id="KW-0804">Transcription</keyword>
<keyword evidence="2" id="KW-0238">DNA-binding</keyword>
<dbReference type="GO" id="GO:0003700">
    <property type="term" value="F:DNA-binding transcription factor activity"/>
    <property type="evidence" value="ECO:0007669"/>
    <property type="project" value="TreeGrafter"/>
</dbReference>
<dbReference type="SUPFAM" id="SSF46785">
    <property type="entry name" value="Winged helix' DNA-binding domain"/>
    <property type="match status" value="1"/>
</dbReference>
<dbReference type="InterPro" id="IPR036390">
    <property type="entry name" value="WH_DNA-bd_sf"/>
</dbReference>
<dbReference type="Proteomes" id="UP000537592">
    <property type="component" value="Unassembled WGS sequence"/>
</dbReference>
<evidence type="ECO:0000313" key="6">
    <source>
        <dbReference type="EMBL" id="MBB3809210.1"/>
    </source>
</evidence>
<dbReference type="InterPro" id="IPR018490">
    <property type="entry name" value="cNMP-bd_dom_sf"/>
</dbReference>
<dbReference type="SMART" id="SM00100">
    <property type="entry name" value="cNMP"/>
    <property type="match status" value="1"/>
</dbReference>
<dbReference type="EMBL" id="JACICC010000002">
    <property type="protein sequence ID" value="MBB3809210.1"/>
    <property type="molecule type" value="Genomic_DNA"/>
</dbReference>
<proteinExistence type="predicted"/>
<keyword evidence="7" id="KW-1185">Reference proteome</keyword>
<sequence length="230" mass="25601">MKIDIFMVRTLSLFSDVSDAELTRLMMHATARRVDRGDAVFEQGEDADTFYLLLNGRLKVTQLTPEGRQIMVRILHPGDIFGFARATTRRDYPVTARAAVESIVVGWSLTAWDAVVEATPRVAINAMRIVGERLDEAHTRLCEMSTQEVERRIAHTVLRIARKAGRKEADGICIDFPITRQDIAEMTGSTLHTVSRIMSAWEVQGIVGSGRQKLVVCNPAGLMQIAEGHP</sequence>
<dbReference type="PRINTS" id="PR00034">
    <property type="entry name" value="HTHCRP"/>
</dbReference>
<evidence type="ECO:0000256" key="2">
    <source>
        <dbReference type="ARBA" id="ARBA00023125"/>
    </source>
</evidence>
<evidence type="ECO:0000256" key="3">
    <source>
        <dbReference type="ARBA" id="ARBA00023163"/>
    </source>
</evidence>
<dbReference type="RefSeq" id="WP_183751195.1">
    <property type="nucleotide sequence ID" value="NZ_JACICC010000002.1"/>
</dbReference>
<reference evidence="6 7" key="1">
    <citation type="submission" date="2020-08" db="EMBL/GenBank/DDBJ databases">
        <title>Genomic Encyclopedia of Type Strains, Phase IV (KMG-IV): sequencing the most valuable type-strain genomes for metagenomic binning, comparative biology and taxonomic classification.</title>
        <authorList>
            <person name="Goeker M."/>
        </authorList>
    </citation>
    <scope>NUCLEOTIDE SEQUENCE [LARGE SCALE GENOMIC DNA]</scope>
    <source>
        <strain evidence="6 7">DSM 28760</strain>
    </source>
</reference>
<gene>
    <name evidence="6" type="ORF">FHS81_001280</name>
</gene>
<feature type="domain" description="HTH crp-type" evidence="5">
    <location>
        <begin position="147"/>
        <end position="220"/>
    </location>
</feature>
<evidence type="ECO:0000259" key="5">
    <source>
        <dbReference type="PROSITE" id="PS51063"/>
    </source>
</evidence>
<dbReference type="PROSITE" id="PS50042">
    <property type="entry name" value="CNMP_BINDING_3"/>
    <property type="match status" value="1"/>
</dbReference>
<organism evidence="6 7">
    <name type="scientific">Pseudochelatococcus contaminans</name>
    <dbReference type="NCBI Taxonomy" id="1538103"/>
    <lineage>
        <taxon>Bacteria</taxon>
        <taxon>Pseudomonadati</taxon>
        <taxon>Pseudomonadota</taxon>
        <taxon>Alphaproteobacteria</taxon>
        <taxon>Hyphomicrobiales</taxon>
        <taxon>Chelatococcaceae</taxon>
        <taxon>Pseudochelatococcus</taxon>
    </lineage>
</organism>
<dbReference type="GO" id="GO:0003677">
    <property type="term" value="F:DNA binding"/>
    <property type="evidence" value="ECO:0007669"/>
    <property type="project" value="UniProtKB-KW"/>
</dbReference>
<dbReference type="GO" id="GO:0005829">
    <property type="term" value="C:cytosol"/>
    <property type="evidence" value="ECO:0007669"/>
    <property type="project" value="TreeGrafter"/>
</dbReference>
<feature type="domain" description="Cyclic nucleotide-binding" evidence="4">
    <location>
        <begin position="13"/>
        <end position="109"/>
    </location>
</feature>
<dbReference type="AlphaFoldDB" id="A0A7W6EG63"/>
<dbReference type="Gene3D" id="1.10.10.10">
    <property type="entry name" value="Winged helix-like DNA-binding domain superfamily/Winged helix DNA-binding domain"/>
    <property type="match status" value="1"/>
</dbReference>
<dbReference type="SMART" id="SM00419">
    <property type="entry name" value="HTH_CRP"/>
    <property type="match status" value="1"/>
</dbReference>
<evidence type="ECO:0000256" key="1">
    <source>
        <dbReference type="ARBA" id="ARBA00023015"/>
    </source>
</evidence>
<evidence type="ECO:0000313" key="7">
    <source>
        <dbReference type="Proteomes" id="UP000537592"/>
    </source>
</evidence>
<dbReference type="CDD" id="cd00038">
    <property type="entry name" value="CAP_ED"/>
    <property type="match status" value="1"/>
</dbReference>
<dbReference type="PANTHER" id="PTHR24567">
    <property type="entry name" value="CRP FAMILY TRANSCRIPTIONAL REGULATORY PROTEIN"/>
    <property type="match status" value="1"/>
</dbReference>
<dbReference type="SUPFAM" id="SSF51206">
    <property type="entry name" value="cAMP-binding domain-like"/>
    <property type="match status" value="1"/>
</dbReference>
<name>A0A7W6EG63_9HYPH</name>
<evidence type="ECO:0000259" key="4">
    <source>
        <dbReference type="PROSITE" id="PS50042"/>
    </source>
</evidence>
<keyword evidence="1" id="KW-0805">Transcription regulation</keyword>
<dbReference type="InterPro" id="IPR000595">
    <property type="entry name" value="cNMP-bd_dom"/>
</dbReference>
<protein>
    <submittedName>
        <fullName evidence="6">CRP-like cAMP-binding protein</fullName>
    </submittedName>
</protein>